<keyword evidence="2" id="KW-1185">Reference proteome</keyword>
<sequence>MEILVVITKANYNLGLNGHENINILFGPGSVNKIINLLYILHRFVNGQVGFVSDLDLKPLLSASEQFNIYETQFKL</sequence>
<dbReference type="Proteomes" id="UP000325315">
    <property type="component" value="Unassembled WGS sequence"/>
</dbReference>
<evidence type="ECO:0000313" key="2">
    <source>
        <dbReference type="Proteomes" id="UP000325315"/>
    </source>
</evidence>
<gene>
    <name evidence="1" type="ORF">EPI10_032299</name>
</gene>
<evidence type="ECO:0000313" key="1">
    <source>
        <dbReference type="EMBL" id="KAA3488557.1"/>
    </source>
</evidence>
<proteinExistence type="predicted"/>
<comment type="caution">
    <text evidence="1">The sequence shown here is derived from an EMBL/GenBank/DDBJ whole genome shotgun (WGS) entry which is preliminary data.</text>
</comment>
<dbReference type="EMBL" id="SMMG02000001">
    <property type="protein sequence ID" value="KAA3488557.1"/>
    <property type="molecule type" value="Genomic_DNA"/>
</dbReference>
<dbReference type="OrthoDB" id="3223806at2759"/>
<protein>
    <submittedName>
        <fullName evidence="1">Metacaspase-1-like</fullName>
    </submittedName>
</protein>
<name>A0A5B6X6N3_9ROSI</name>
<accession>A0A5B6X6N3</accession>
<dbReference type="AlphaFoldDB" id="A0A5B6X6N3"/>
<reference evidence="2" key="1">
    <citation type="journal article" date="2019" name="Plant Biotechnol. J.">
        <title>Genome sequencing of the Australian wild diploid species Gossypium australe highlights disease resistance and delayed gland morphogenesis.</title>
        <authorList>
            <person name="Cai Y."/>
            <person name="Cai X."/>
            <person name="Wang Q."/>
            <person name="Wang P."/>
            <person name="Zhang Y."/>
            <person name="Cai C."/>
            <person name="Xu Y."/>
            <person name="Wang K."/>
            <person name="Zhou Z."/>
            <person name="Wang C."/>
            <person name="Geng S."/>
            <person name="Li B."/>
            <person name="Dong Q."/>
            <person name="Hou Y."/>
            <person name="Wang H."/>
            <person name="Ai P."/>
            <person name="Liu Z."/>
            <person name="Yi F."/>
            <person name="Sun M."/>
            <person name="An G."/>
            <person name="Cheng J."/>
            <person name="Zhang Y."/>
            <person name="Shi Q."/>
            <person name="Xie Y."/>
            <person name="Shi X."/>
            <person name="Chang Y."/>
            <person name="Huang F."/>
            <person name="Chen Y."/>
            <person name="Hong S."/>
            <person name="Mi L."/>
            <person name="Sun Q."/>
            <person name="Zhang L."/>
            <person name="Zhou B."/>
            <person name="Peng R."/>
            <person name="Zhang X."/>
            <person name="Liu F."/>
        </authorList>
    </citation>
    <scope>NUCLEOTIDE SEQUENCE [LARGE SCALE GENOMIC DNA]</scope>
    <source>
        <strain evidence="2">cv. PA1801</strain>
    </source>
</reference>
<organism evidence="1 2">
    <name type="scientific">Gossypium australe</name>
    <dbReference type="NCBI Taxonomy" id="47621"/>
    <lineage>
        <taxon>Eukaryota</taxon>
        <taxon>Viridiplantae</taxon>
        <taxon>Streptophyta</taxon>
        <taxon>Embryophyta</taxon>
        <taxon>Tracheophyta</taxon>
        <taxon>Spermatophyta</taxon>
        <taxon>Magnoliopsida</taxon>
        <taxon>eudicotyledons</taxon>
        <taxon>Gunneridae</taxon>
        <taxon>Pentapetalae</taxon>
        <taxon>rosids</taxon>
        <taxon>malvids</taxon>
        <taxon>Malvales</taxon>
        <taxon>Malvaceae</taxon>
        <taxon>Malvoideae</taxon>
        <taxon>Gossypium</taxon>
    </lineage>
</organism>